<evidence type="ECO:0000313" key="2">
    <source>
        <dbReference type="Proteomes" id="UP000716291"/>
    </source>
</evidence>
<accession>A0A9P7BSL5</accession>
<dbReference type="AlphaFoldDB" id="A0A9P7BSL5"/>
<dbReference type="EMBL" id="JAANQT010000756">
    <property type="protein sequence ID" value="KAG1308604.1"/>
    <property type="molecule type" value="Genomic_DNA"/>
</dbReference>
<name>A0A9P7BSL5_RHIOR</name>
<sequence>MNQMTSIGVNSTGFDNLTSTRFYSQIVRPQLECGLAISAVKFRELQKIESCQKQCLRRIFGGTSHWFSV</sequence>
<proteinExistence type="predicted"/>
<protein>
    <submittedName>
        <fullName evidence="1">Uncharacterized protein</fullName>
    </submittedName>
</protein>
<evidence type="ECO:0000313" key="1">
    <source>
        <dbReference type="EMBL" id="KAG1308604.1"/>
    </source>
</evidence>
<keyword evidence="2" id="KW-1185">Reference proteome</keyword>
<reference evidence="1" key="1">
    <citation type="journal article" date="2020" name="Microb. Genom.">
        <title>Genetic diversity of clinical and environmental Mucorales isolates obtained from an investigation of mucormycosis cases among solid organ transplant recipients.</title>
        <authorList>
            <person name="Nguyen M.H."/>
            <person name="Kaul D."/>
            <person name="Muto C."/>
            <person name="Cheng S.J."/>
            <person name="Richter R.A."/>
            <person name="Bruno V.M."/>
            <person name="Liu G."/>
            <person name="Beyhan S."/>
            <person name="Sundermann A.J."/>
            <person name="Mounaud S."/>
            <person name="Pasculle A.W."/>
            <person name="Nierman W.C."/>
            <person name="Driscoll E."/>
            <person name="Cumbie R."/>
            <person name="Clancy C.J."/>
            <person name="Dupont C.L."/>
        </authorList>
    </citation>
    <scope>NUCLEOTIDE SEQUENCE</scope>
    <source>
        <strain evidence="1">GL11</strain>
    </source>
</reference>
<dbReference type="Proteomes" id="UP000716291">
    <property type="component" value="Unassembled WGS sequence"/>
</dbReference>
<organism evidence="1 2">
    <name type="scientific">Rhizopus oryzae</name>
    <name type="common">Mucormycosis agent</name>
    <name type="synonym">Rhizopus arrhizus var. delemar</name>
    <dbReference type="NCBI Taxonomy" id="64495"/>
    <lineage>
        <taxon>Eukaryota</taxon>
        <taxon>Fungi</taxon>
        <taxon>Fungi incertae sedis</taxon>
        <taxon>Mucoromycota</taxon>
        <taxon>Mucoromycotina</taxon>
        <taxon>Mucoromycetes</taxon>
        <taxon>Mucorales</taxon>
        <taxon>Mucorineae</taxon>
        <taxon>Rhizopodaceae</taxon>
        <taxon>Rhizopus</taxon>
    </lineage>
</organism>
<gene>
    <name evidence="1" type="ORF">G6F64_005921</name>
</gene>
<dbReference type="OrthoDB" id="2288839at2759"/>
<comment type="caution">
    <text evidence="1">The sequence shown here is derived from an EMBL/GenBank/DDBJ whole genome shotgun (WGS) entry which is preliminary data.</text>
</comment>